<comment type="caution">
    <text evidence="3">The sequence shown here is derived from an EMBL/GenBank/DDBJ whole genome shotgun (WGS) entry which is preliminary data.</text>
</comment>
<keyword evidence="2" id="KW-1133">Transmembrane helix</keyword>
<protein>
    <submittedName>
        <fullName evidence="3">Uncharacterized protein</fullName>
    </submittedName>
</protein>
<reference evidence="3 4" key="1">
    <citation type="submission" date="2017-11" db="EMBL/GenBank/DDBJ databases">
        <title>Genomic Encyclopedia of Archaeal and Bacterial Type Strains, Phase II (KMG-II): From Individual Species to Whole Genera.</title>
        <authorList>
            <person name="Goeker M."/>
        </authorList>
    </citation>
    <scope>NUCLEOTIDE SEQUENCE [LARGE SCALE GENOMIC DNA]</scope>
    <source>
        <strain evidence="3 4">DSM 28175</strain>
    </source>
</reference>
<gene>
    <name evidence="3" type="ORF">CLV57_0372</name>
</gene>
<keyword evidence="2" id="KW-0472">Membrane</keyword>
<feature type="transmembrane region" description="Helical" evidence="2">
    <location>
        <begin position="33"/>
        <end position="51"/>
    </location>
</feature>
<dbReference type="AlphaFoldDB" id="A0A2H9VRD8"/>
<keyword evidence="2" id="KW-0812">Transmembrane</keyword>
<name>A0A2H9VRD8_9SPHI</name>
<feature type="transmembrane region" description="Helical" evidence="2">
    <location>
        <begin position="7"/>
        <end position="27"/>
    </location>
</feature>
<evidence type="ECO:0000256" key="2">
    <source>
        <dbReference type="SAM" id="Phobius"/>
    </source>
</evidence>
<dbReference type="EMBL" id="PGFJ01000001">
    <property type="protein sequence ID" value="PJJ83390.1"/>
    <property type="molecule type" value="Genomic_DNA"/>
</dbReference>
<sequence length="131" mass="15102">MKPLHPYLRIASNLYRASALLTVLAYFLADVTAMVPEMLMIAFMLIAAYLIRAGIKWLKWLLLAWELYNLPAFITLLKTPWKDNPSIFALLIFIEVLQIAALVFLFLSRKDDDDTDWEDEGEDEPAKPRAE</sequence>
<feature type="transmembrane region" description="Helical" evidence="2">
    <location>
        <begin position="60"/>
        <end position="81"/>
    </location>
</feature>
<evidence type="ECO:0000256" key="1">
    <source>
        <dbReference type="SAM" id="MobiDB-lite"/>
    </source>
</evidence>
<keyword evidence="4" id="KW-1185">Reference proteome</keyword>
<dbReference type="Proteomes" id="UP000242687">
    <property type="component" value="Unassembled WGS sequence"/>
</dbReference>
<feature type="region of interest" description="Disordered" evidence="1">
    <location>
        <begin position="112"/>
        <end position="131"/>
    </location>
</feature>
<evidence type="ECO:0000313" key="3">
    <source>
        <dbReference type="EMBL" id="PJJ83390.1"/>
    </source>
</evidence>
<feature type="compositionally biased region" description="Acidic residues" evidence="1">
    <location>
        <begin position="113"/>
        <end position="123"/>
    </location>
</feature>
<dbReference type="RefSeq" id="WP_100339658.1">
    <property type="nucleotide sequence ID" value="NZ_PGFJ01000001.1"/>
</dbReference>
<accession>A0A2H9VRD8</accession>
<organism evidence="3 4">
    <name type="scientific">Mucilaginibacter auburnensis</name>
    <dbReference type="NCBI Taxonomy" id="1457233"/>
    <lineage>
        <taxon>Bacteria</taxon>
        <taxon>Pseudomonadati</taxon>
        <taxon>Bacteroidota</taxon>
        <taxon>Sphingobacteriia</taxon>
        <taxon>Sphingobacteriales</taxon>
        <taxon>Sphingobacteriaceae</taxon>
        <taxon>Mucilaginibacter</taxon>
    </lineage>
</organism>
<evidence type="ECO:0000313" key="4">
    <source>
        <dbReference type="Proteomes" id="UP000242687"/>
    </source>
</evidence>
<proteinExistence type="predicted"/>
<feature type="transmembrane region" description="Helical" evidence="2">
    <location>
        <begin position="87"/>
        <end position="107"/>
    </location>
</feature>